<protein>
    <submittedName>
        <fullName evidence="2">Uncharacterized protein</fullName>
    </submittedName>
</protein>
<evidence type="ECO:0000313" key="2">
    <source>
        <dbReference type="EnsemblPlants" id="ORGLA06G0140200.1"/>
    </source>
</evidence>
<organism evidence="2 3">
    <name type="scientific">Oryza glaberrima</name>
    <name type="common">African rice</name>
    <dbReference type="NCBI Taxonomy" id="4538"/>
    <lineage>
        <taxon>Eukaryota</taxon>
        <taxon>Viridiplantae</taxon>
        <taxon>Streptophyta</taxon>
        <taxon>Embryophyta</taxon>
        <taxon>Tracheophyta</taxon>
        <taxon>Spermatophyta</taxon>
        <taxon>Magnoliopsida</taxon>
        <taxon>Liliopsida</taxon>
        <taxon>Poales</taxon>
        <taxon>Poaceae</taxon>
        <taxon>BOP clade</taxon>
        <taxon>Oryzoideae</taxon>
        <taxon>Oryzeae</taxon>
        <taxon>Oryzinae</taxon>
        <taxon>Oryza</taxon>
    </lineage>
</organism>
<feature type="compositionally biased region" description="Polar residues" evidence="1">
    <location>
        <begin position="95"/>
        <end position="105"/>
    </location>
</feature>
<proteinExistence type="predicted"/>
<sequence>MAQGGGVVSIRQSTGAGAGSTREWRWGLQKEERGGGGGLRDWDARDEKLENITAHRIALKSGSGSRSPEYVESGDSSSASENISDDEDDNVAAKNRTSNNAQAKNSKAVHPARRSNRRLKNINTLIDNDKVLDCRWTVYEFLDFIVCSRILYELTSVFKDIV</sequence>
<feature type="compositionally biased region" description="Basic and acidic residues" evidence="1">
    <location>
        <begin position="22"/>
        <end position="42"/>
    </location>
</feature>
<dbReference type="EnsemblPlants" id="ORGLA06G0140200.1">
    <property type="protein sequence ID" value="ORGLA06G0140200.1"/>
    <property type="gene ID" value="ORGLA06G0140200"/>
</dbReference>
<keyword evidence="3" id="KW-1185">Reference proteome</keyword>
<accession>I1Q2N9</accession>
<dbReference type="AlphaFoldDB" id="I1Q2N9"/>
<evidence type="ECO:0000313" key="3">
    <source>
        <dbReference type="Proteomes" id="UP000007306"/>
    </source>
</evidence>
<reference evidence="2" key="1">
    <citation type="submission" date="2015-06" db="UniProtKB">
        <authorList>
            <consortium name="EnsemblPlants"/>
        </authorList>
    </citation>
    <scope>IDENTIFICATION</scope>
</reference>
<dbReference type="Gramene" id="ORGLA06G0140200.1">
    <property type="protein sequence ID" value="ORGLA06G0140200.1"/>
    <property type="gene ID" value="ORGLA06G0140200"/>
</dbReference>
<feature type="region of interest" description="Disordered" evidence="1">
    <location>
        <begin position="1"/>
        <end position="42"/>
    </location>
</feature>
<dbReference type="OMA" id="STREWRW"/>
<name>I1Q2N9_ORYGL</name>
<evidence type="ECO:0000256" key="1">
    <source>
        <dbReference type="SAM" id="MobiDB-lite"/>
    </source>
</evidence>
<dbReference type="HOGENOM" id="CLU_1868517_0_0_1"/>
<feature type="region of interest" description="Disordered" evidence="1">
    <location>
        <begin position="56"/>
        <end position="114"/>
    </location>
</feature>
<dbReference type="Proteomes" id="UP000007306">
    <property type="component" value="Chromosome 6"/>
</dbReference>
<reference evidence="2 3" key="2">
    <citation type="submission" date="2018-04" db="EMBL/GenBank/DDBJ databases">
        <title>OglaRS2 (Oryza glaberrima Reference Sequence Version 2).</title>
        <authorList>
            <person name="Zhang J."/>
            <person name="Kudrna D."/>
            <person name="Lee S."/>
            <person name="Talag J."/>
            <person name="Rajasekar S."/>
            <person name="Wing R.A."/>
        </authorList>
    </citation>
    <scope>NUCLEOTIDE SEQUENCE [LARGE SCALE GENOMIC DNA]</scope>
    <source>
        <strain evidence="2 3">cv. IRGC 96717</strain>
    </source>
</reference>